<dbReference type="InterPro" id="IPR000197">
    <property type="entry name" value="Znf_TAZ"/>
</dbReference>
<dbReference type="GO" id="GO:0008270">
    <property type="term" value="F:zinc ion binding"/>
    <property type="evidence" value="ECO:0007669"/>
    <property type="project" value="UniProtKB-KW"/>
</dbReference>
<evidence type="ECO:0000259" key="18">
    <source>
        <dbReference type="PROSITE" id="PS50016"/>
    </source>
</evidence>
<feature type="domain" description="TAZ-type" evidence="19">
    <location>
        <begin position="1425"/>
        <end position="1508"/>
    </location>
</feature>
<name>A0A194YLE0_SORBI</name>
<feature type="compositionally biased region" description="Basic and acidic residues" evidence="17">
    <location>
        <begin position="1523"/>
        <end position="1535"/>
    </location>
</feature>
<evidence type="ECO:0000256" key="6">
    <source>
        <dbReference type="ARBA" id="ARBA00022771"/>
    </source>
</evidence>
<feature type="domain" description="PHD-type" evidence="18">
    <location>
        <begin position="841"/>
        <end position="919"/>
    </location>
</feature>
<dbReference type="GO" id="GO:0045944">
    <property type="term" value="P:positive regulation of transcription by RNA polymerase II"/>
    <property type="evidence" value="ECO:0000318"/>
    <property type="project" value="GO_Central"/>
</dbReference>
<dbReference type="GO" id="GO:0005667">
    <property type="term" value="C:transcription regulator complex"/>
    <property type="evidence" value="ECO:0000318"/>
    <property type="project" value="GO_Central"/>
</dbReference>
<dbReference type="STRING" id="4558.A0A194YLE0"/>
<dbReference type="EMBL" id="CM000769">
    <property type="protein sequence ID" value="KXG20804.1"/>
    <property type="molecule type" value="Genomic_DNA"/>
</dbReference>
<dbReference type="InterPro" id="IPR043145">
    <property type="entry name" value="Znf_ZZ_sf"/>
</dbReference>
<dbReference type="InParanoid" id="A0A194YLE0"/>
<keyword evidence="9" id="KW-0805">Transcription regulation</keyword>
<dbReference type="GO" id="GO:0004402">
    <property type="term" value="F:histone acetyltransferase activity"/>
    <property type="evidence" value="ECO:0000318"/>
    <property type="project" value="GO_Central"/>
</dbReference>
<keyword evidence="16" id="KW-0175">Coiled coil</keyword>
<keyword evidence="6 15" id="KW-0863">Zinc-finger</keyword>
<feature type="region of interest" description="Disordered" evidence="17">
    <location>
        <begin position="1517"/>
        <end position="1542"/>
    </location>
</feature>
<dbReference type="Gene3D" id="1.20.1020.10">
    <property type="entry name" value="TAZ domain"/>
    <property type="match status" value="2"/>
</dbReference>
<evidence type="ECO:0000256" key="16">
    <source>
        <dbReference type="SAM" id="Coils"/>
    </source>
</evidence>
<dbReference type="PROSITE" id="PS51727">
    <property type="entry name" value="CBP_P300_HAT"/>
    <property type="match status" value="1"/>
</dbReference>
<keyword evidence="11" id="KW-0804">Transcription</keyword>
<dbReference type="OrthoDB" id="899at2759"/>
<dbReference type="FunFam" id="3.30.60.90:FF:000022">
    <property type="entry name" value="Histone acetyltransferase of the CBP family 12"/>
    <property type="match status" value="1"/>
</dbReference>
<dbReference type="SMART" id="SM01250">
    <property type="entry name" value="KAT11"/>
    <property type="match status" value="1"/>
</dbReference>
<keyword evidence="13" id="KW-0012">Acyltransferase</keyword>
<reference evidence="23" key="2">
    <citation type="journal article" date="2018" name="Plant J.">
        <title>The Sorghum bicolor reference genome: improved assembly, gene annotations, a transcriptome atlas, and signatures of genome organization.</title>
        <authorList>
            <person name="McCormick R.F."/>
            <person name="Truong S.K."/>
            <person name="Sreedasyam A."/>
            <person name="Jenkins J."/>
            <person name="Shu S."/>
            <person name="Sims D."/>
            <person name="Kennedy M."/>
            <person name="Amirebrahimi M."/>
            <person name="Weers B.D."/>
            <person name="McKinley B."/>
            <person name="Mattison A."/>
            <person name="Morishige D.T."/>
            <person name="Grimwood J."/>
            <person name="Schmutz J."/>
            <person name="Mullet J.E."/>
        </authorList>
    </citation>
    <scope>NUCLEOTIDE SEQUENCE [LARGE SCALE GENOMIC DNA]</scope>
    <source>
        <strain evidence="23">cv. BTx623</strain>
    </source>
</reference>
<dbReference type="PROSITE" id="PS50134">
    <property type="entry name" value="ZF_TAZ"/>
    <property type="match status" value="2"/>
</dbReference>
<feature type="domain" description="ZZ-type" evidence="20">
    <location>
        <begin position="1251"/>
        <end position="1314"/>
    </location>
</feature>
<dbReference type="InterPro" id="IPR011011">
    <property type="entry name" value="Znf_FYVE_PHD"/>
</dbReference>
<evidence type="ECO:0000256" key="8">
    <source>
        <dbReference type="ARBA" id="ARBA00022853"/>
    </source>
</evidence>
<dbReference type="GO" id="GO:0000123">
    <property type="term" value="C:histone acetyltransferase complex"/>
    <property type="evidence" value="ECO:0000318"/>
    <property type="project" value="GO_Central"/>
</dbReference>
<protein>
    <recommendedName>
        <fullName evidence="3">histone acetyltransferase</fullName>
        <ecNumber evidence="3">2.3.1.48</ecNumber>
    </recommendedName>
</protein>
<accession>A0A194YLE0</accession>
<gene>
    <name evidence="22" type="ORF">SORBI_3010G255400</name>
</gene>
<dbReference type="Gene3D" id="3.30.40.10">
    <property type="entry name" value="Zinc/RING finger domain, C3HC4 (zinc finger)"/>
    <property type="match status" value="1"/>
</dbReference>
<evidence type="ECO:0000259" key="19">
    <source>
        <dbReference type="PROSITE" id="PS50134"/>
    </source>
</evidence>
<dbReference type="PANTHER" id="PTHR13808">
    <property type="entry name" value="CBP/P300-RELATED"/>
    <property type="match status" value="1"/>
</dbReference>
<proteinExistence type="predicted"/>
<dbReference type="Gene3D" id="3.30.60.90">
    <property type="match status" value="2"/>
</dbReference>
<evidence type="ECO:0000256" key="7">
    <source>
        <dbReference type="ARBA" id="ARBA00022833"/>
    </source>
</evidence>
<dbReference type="GO" id="GO:0031490">
    <property type="term" value="F:chromatin DNA binding"/>
    <property type="evidence" value="ECO:0000318"/>
    <property type="project" value="GO_Central"/>
</dbReference>
<comment type="subcellular location">
    <subcellularLocation>
        <location evidence="2">Nucleus</location>
    </subcellularLocation>
</comment>
<comment type="function">
    <text evidence="1">Acetyltransferase enzyme. Acetylates histones, giving a specific tag for transcriptional activation.</text>
</comment>
<dbReference type="GO" id="GO:0003713">
    <property type="term" value="F:transcription coactivator activity"/>
    <property type="evidence" value="ECO:0000318"/>
    <property type="project" value="GO_Central"/>
</dbReference>
<dbReference type="Pfam" id="PF02135">
    <property type="entry name" value="zf-TAZ"/>
    <property type="match status" value="2"/>
</dbReference>
<evidence type="ECO:0000313" key="22">
    <source>
        <dbReference type="EMBL" id="KXG20804.1"/>
    </source>
</evidence>
<sequence length="1542" mass="175713">MGRINVGQAAHLSKQMSGQPVQMNFGGSRLLQQHQPLQAASRHTGMDPLFSRMRNEMRHKIFDWLRKEMKAADSQSLEKLAEKLEEELYRLYSKADYHVMLKEQIEPRLQVAIRSLSSQGHQRQQMSRQTPSSSTYITMFPTPGSISNSYQDPFIKVSQNSTANSDSSAMCPVIMQQQVDHMVQAPGFSHHQISPANPIGANGAGCLNGQWSAMPLVQEQQPRPFSMNQSTYPLQHLGTHVGSGVDSRILENFSSYGSSDAQINGAMGSNMQLSAQKEFMNLSSYGSLPEKSLQREFNRHPPQGTQTSLGVSRNCYSAISATLTPTGNQNMDATNMLSTSRTKFALLTSQTTNQTLQPKPLIKSEVLDQTDKVNFRELQLPCKQIFQEQHYFEPNRPCSLFVREWKLGSGRDEQISSQGVLPYNEPTYSKANEGSDKIDHTSQQFVHHNIPIRVKSYSRQLFSPHVQNTNMVQREMSEDAAEQHVSSNWHLPGYAMTPDHKQSKLSTKVYCFFIHAKNCRSPIGTCKLQGCVRAQEILKHSNDCQRIDCQYRYCRQSKEAMYHYNNCVNKHCPVCSKANESLSRYCDQTNKRDAIERSFSGVHGDTIDIKLVKTETFDDQPPVSKRLKLQPMLPNVSDSAYISFPRACPDFVSQQAQPKHLGQDKRIYPKQKVKIETDMQPPPKLEITRSGTVRKIGAVESYAIPGVSNHLDSHVEQQNCLPNNDTNEGVIDIKMNASGSTDVLLSKTGKKKRKGISLLESLTLEQIYEHAHSTIQWVGQSKAKAEKNQLLGQWENVNSCQLCKVEKLFFEPPPKFCSPCGARIKKNAPYYSGTITESGPYYFCVPCYNESRSDSVLVDSIQFLKSKLEKKRNNDEFEEAWAQCDRCERWQHQICALFNAKRNAEEKDAEYICHSCCIEEIKDGSRAPLLHNTVPGAKDLPRTVLSDHIEEHLCQRLKEERQNRANKYGKSFNEVPGAEGLVVRVVSSVDKNLVVKPKFLELFQEENYPIEFPYKSKAILLFQRIDGVEVCLFGIYVQEYGAECALPNQRRVYLSYLDSVKYFRPEIQTVSGEALRTFVYHEILIGYLQHCKQRGFTSCYIWACPPLKGDDYIMYCHPEIQKTPKSEKLREWYLSMIQKATDAGIVVELTNLYEHFFNSKKDCKAKVTAARLPYFDGDYWPGAAEDIINQIFLPEDGKNLRKGKVKKTITKRALKAAGLTDLSGNASKDAMLMQKLGEAIYPMKEDLIMVHLQYSCRHCCILMVSGRRWVCNQCKSFSICDNCYNAEQLCDEKERHPINSADLHTLHPVEIDGVPKDTKDRDGILESEFFYTRQAFLSLCQGNNYQYDTLRAAKHSSMMLLYHLHNPTEPAFVSTCNVCKNDIKTGEEWRCKECDYDECAACYKHNSGTNHFHKLTKHPVGANRDAHRKKSADMAQTMLRLVVHAAACRGPCQYLNCQKLKSIFHHGKNCQTRASNGCRVCKKMWSIIQLHARACKEAQCNVPRCRYIKEHLRKMQRLQQQSESRRRAAVDEMMKQRAHKSV</sequence>
<dbReference type="SUPFAM" id="SSF57850">
    <property type="entry name" value="RING/U-box"/>
    <property type="match status" value="2"/>
</dbReference>
<evidence type="ECO:0000256" key="17">
    <source>
        <dbReference type="SAM" id="MobiDB-lite"/>
    </source>
</evidence>
<evidence type="ECO:0000259" key="21">
    <source>
        <dbReference type="PROSITE" id="PS51727"/>
    </source>
</evidence>
<dbReference type="PROSITE" id="PS50135">
    <property type="entry name" value="ZF_ZZ_2"/>
    <property type="match status" value="1"/>
</dbReference>
<dbReference type="PROSITE" id="PS50016">
    <property type="entry name" value="ZF_PHD_2"/>
    <property type="match status" value="1"/>
</dbReference>
<evidence type="ECO:0000259" key="20">
    <source>
        <dbReference type="PROSITE" id="PS50135"/>
    </source>
</evidence>
<feature type="coiled-coil region" evidence="16">
    <location>
        <begin position="67"/>
        <end position="94"/>
    </location>
</feature>
<dbReference type="SUPFAM" id="SSF57933">
    <property type="entry name" value="TAZ domain"/>
    <property type="match status" value="2"/>
</dbReference>
<dbReference type="InterPro" id="IPR000433">
    <property type="entry name" value="Znf_ZZ"/>
</dbReference>
<dbReference type="EC" id="2.3.1.48" evidence="3"/>
<dbReference type="SMART" id="SM00551">
    <property type="entry name" value="ZnF_TAZ"/>
    <property type="match status" value="2"/>
</dbReference>
<evidence type="ECO:0000256" key="15">
    <source>
        <dbReference type="PROSITE-ProRule" id="PRU00228"/>
    </source>
</evidence>
<evidence type="ECO:0000256" key="12">
    <source>
        <dbReference type="ARBA" id="ARBA00023242"/>
    </source>
</evidence>
<dbReference type="Pfam" id="PF08214">
    <property type="entry name" value="HAT_KAT11"/>
    <property type="match status" value="1"/>
</dbReference>
<comment type="catalytic activity">
    <reaction evidence="14">
        <text>L-lysyl-[protein] + acetyl-CoA = N(6)-acetyl-L-lysyl-[protein] + CoA + H(+)</text>
        <dbReference type="Rhea" id="RHEA:45948"/>
        <dbReference type="Rhea" id="RHEA-COMP:9752"/>
        <dbReference type="Rhea" id="RHEA-COMP:10731"/>
        <dbReference type="ChEBI" id="CHEBI:15378"/>
        <dbReference type="ChEBI" id="CHEBI:29969"/>
        <dbReference type="ChEBI" id="CHEBI:57287"/>
        <dbReference type="ChEBI" id="CHEBI:57288"/>
        <dbReference type="ChEBI" id="CHEBI:61930"/>
        <dbReference type="EC" id="2.3.1.48"/>
    </reaction>
</comment>
<evidence type="ECO:0000256" key="13">
    <source>
        <dbReference type="ARBA" id="ARBA00023315"/>
    </source>
</evidence>
<evidence type="ECO:0000256" key="9">
    <source>
        <dbReference type="ARBA" id="ARBA00023015"/>
    </source>
</evidence>
<evidence type="ECO:0000313" key="23">
    <source>
        <dbReference type="Proteomes" id="UP000000768"/>
    </source>
</evidence>
<dbReference type="InterPro" id="IPR031162">
    <property type="entry name" value="CBP_P300_HAT"/>
</dbReference>
<keyword evidence="23" id="KW-1185">Reference proteome</keyword>
<organism evidence="22 23">
    <name type="scientific">Sorghum bicolor</name>
    <name type="common">Sorghum</name>
    <name type="synonym">Sorghum vulgare</name>
    <dbReference type="NCBI Taxonomy" id="4558"/>
    <lineage>
        <taxon>Eukaryota</taxon>
        <taxon>Viridiplantae</taxon>
        <taxon>Streptophyta</taxon>
        <taxon>Embryophyta</taxon>
        <taxon>Tracheophyta</taxon>
        <taxon>Spermatophyta</taxon>
        <taxon>Magnoliopsida</taxon>
        <taxon>Liliopsida</taxon>
        <taxon>Poales</taxon>
        <taxon>Poaceae</taxon>
        <taxon>PACMAD clade</taxon>
        <taxon>Panicoideae</taxon>
        <taxon>Andropogonodae</taxon>
        <taxon>Andropogoneae</taxon>
        <taxon>Sorghinae</taxon>
        <taxon>Sorghum</taxon>
    </lineage>
</organism>
<dbReference type="InterPro" id="IPR019787">
    <property type="entry name" value="Znf_PHD-finger"/>
</dbReference>
<dbReference type="Gramene" id="KXG20804">
    <property type="protein sequence ID" value="KXG20804"/>
    <property type="gene ID" value="SORBI_3010G255400"/>
</dbReference>
<dbReference type="InterPro" id="IPR013178">
    <property type="entry name" value="Histone_AcTrfase_Rtt109/CBP"/>
</dbReference>
<dbReference type="SMART" id="SM00291">
    <property type="entry name" value="ZnF_ZZ"/>
    <property type="match status" value="2"/>
</dbReference>
<evidence type="ECO:0000256" key="2">
    <source>
        <dbReference type="ARBA" id="ARBA00004123"/>
    </source>
</evidence>
<evidence type="ECO:0000256" key="1">
    <source>
        <dbReference type="ARBA" id="ARBA00002581"/>
    </source>
</evidence>
<dbReference type="GO" id="GO:0005634">
    <property type="term" value="C:nucleus"/>
    <property type="evidence" value="ECO:0007669"/>
    <property type="project" value="UniProtKB-SubCell"/>
</dbReference>
<keyword evidence="4" id="KW-0808">Transferase</keyword>
<evidence type="ECO:0000256" key="5">
    <source>
        <dbReference type="ARBA" id="ARBA00022723"/>
    </source>
</evidence>
<feature type="domain" description="TAZ-type" evidence="19">
    <location>
        <begin position="499"/>
        <end position="578"/>
    </location>
</feature>
<keyword evidence="10" id="KW-0010">Activator</keyword>
<keyword evidence="5" id="KW-0479">Metal-binding</keyword>
<dbReference type="PROSITE" id="PS01357">
    <property type="entry name" value="ZF_ZZ_1"/>
    <property type="match status" value="1"/>
</dbReference>
<feature type="domain" description="CBP/p300-type HAT" evidence="21">
    <location>
        <begin position="934"/>
        <end position="1369"/>
    </location>
</feature>
<dbReference type="CDD" id="cd15614">
    <property type="entry name" value="PHD_HAC_like"/>
    <property type="match status" value="1"/>
</dbReference>
<evidence type="ECO:0000256" key="3">
    <source>
        <dbReference type="ARBA" id="ARBA00013184"/>
    </source>
</evidence>
<evidence type="ECO:0000256" key="11">
    <source>
        <dbReference type="ARBA" id="ARBA00023163"/>
    </source>
</evidence>
<dbReference type="InterPro" id="IPR013083">
    <property type="entry name" value="Znf_RING/FYVE/PHD"/>
</dbReference>
<keyword evidence="7" id="KW-0862">Zinc</keyword>
<dbReference type="InterPro" id="IPR035898">
    <property type="entry name" value="TAZ_dom_sf"/>
</dbReference>
<dbReference type="SUPFAM" id="SSF57903">
    <property type="entry name" value="FYVE/PHD zinc finger"/>
    <property type="match status" value="1"/>
</dbReference>
<evidence type="ECO:0000256" key="4">
    <source>
        <dbReference type="ARBA" id="ARBA00022679"/>
    </source>
</evidence>
<dbReference type="ExpressionAtlas" id="A0A194YLE0">
    <property type="expression patterns" value="baseline and differential"/>
</dbReference>
<dbReference type="PANTHER" id="PTHR13808:SF33">
    <property type="entry name" value="HISTONE ACETYLTRANSFERASE"/>
    <property type="match status" value="1"/>
</dbReference>
<evidence type="ECO:0000256" key="10">
    <source>
        <dbReference type="ARBA" id="ARBA00023159"/>
    </source>
</evidence>
<keyword evidence="8" id="KW-0156">Chromatin regulator</keyword>
<reference evidence="22 23" key="1">
    <citation type="journal article" date="2009" name="Nature">
        <title>The Sorghum bicolor genome and the diversification of grasses.</title>
        <authorList>
            <person name="Paterson A.H."/>
            <person name="Bowers J.E."/>
            <person name="Bruggmann R."/>
            <person name="Dubchak I."/>
            <person name="Grimwood J."/>
            <person name="Gundlach H."/>
            <person name="Haberer G."/>
            <person name="Hellsten U."/>
            <person name="Mitros T."/>
            <person name="Poliakov A."/>
            <person name="Schmutz J."/>
            <person name="Spannagl M."/>
            <person name="Tang H."/>
            <person name="Wang X."/>
            <person name="Wicker T."/>
            <person name="Bharti A.K."/>
            <person name="Chapman J."/>
            <person name="Feltus F.A."/>
            <person name="Gowik U."/>
            <person name="Grigoriev I.V."/>
            <person name="Lyons E."/>
            <person name="Maher C.A."/>
            <person name="Martis M."/>
            <person name="Narechania A."/>
            <person name="Otillar R.P."/>
            <person name="Penning B.W."/>
            <person name="Salamov A.A."/>
            <person name="Wang Y."/>
            <person name="Zhang L."/>
            <person name="Carpita N.C."/>
            <person name="Freeling M."/>
            <person name="Gingle A.R."/>
            <person name="Hash C.T."/>
            <person name="Keller B."/>
            <person name="Klein P."/>
            <person name="Kresovich S."/>
            <person name="McCann M.C."/>
            <person name="Ming R."/>
            <person name="Peterson D.G."/>
            <person name="Mehboob-ur-Rahman"/>
            <person name="Ware D."/>
            <person name="Westhoff P."/>
            <person name="Mayer K.F."/>
            <person name="Messing J."/>
            <person name="Rokhsar D.S."/>
        </authorList>
    </citation>
    <scope>NUCLEOTIDE SEQUENCE [LARGE SCALE GENOMIC DNA]</scope>
    <source>
        <strain evidence="23">cv. BTx623</strain>
    </source>
</reference>
<dbReference type="Proteomes" id="UP000000768">
    <property type="component" value="Chromosome 10"/>
</dbReference>
<keyword evidence="12" id="KW-0539">Nucleus</keyword>
<evidence type="ECO:0000256" key="14">
    <source>
        <dbReference type="ARBA" id="ARBA00048017"/>
    </source>
</evidence>